<dbReference type="NCBIfam" id="NF001616">
    <property type="entry name" value="PRK00405.1"/>
    <property type="match status" value="1"/>
</dbReference>
<evidence type="ECO:0000256" key="8">
    <source>
        <dbReference type="RuleBase" id="RU363031"/>
    </source>
</evidence>
<dbReference type="HAMAP" id="MF_01321">
    <property type="entry name" value="RNApol_bact_RpoB"/>
    <property type="match status" value="1"/>
</dbReference>
<evidence type="ECO:0000256" key="6">
    <source>
        <dbReference type="HAMAP-Rule" id="MF_01321"/>
    </source>
</evidence>
<comment type="similarity">
    <text evidence="6 7">Belongs to the RNA polymerase beta chain family.</text>
</comment>
<dbReference type="InterPro" id="IPR010243">
    <property type="entry name" value="RNA_pol_bsu_bac"/>
</dbReference>
<dbReference type="Gene3D" id="2.40.50.100">
    <property type="match status" value="1"/>
</dbReference>
<name>S6G8A4_9MOLU</name>
<dbReference type="GO" id="GO:0000428">
    <property type="term" value="C:DNA-directed RNA polymerase complex"/>
    <property type="evidence" value="ECO:0007669"/>
    <property type="project" value="UniProtKB-KW"/>
</dbReference>
<evidence type="ECO:0000256" key="4">
    <source>
        <dbReference type="ARBA" id="ARBA00023163"/>
    </source>
</evidence>
<dbReference type="CDD" id="cd00653">
    <property type="entry name" value="RNA_pol_B_RPB2"/>
    <property type="match status" value="1"/>
</dbReference>
<evidence type="ECO:0000256" key="7">
    <source>
        <dbReference type="RuleBase" id="RU000434"/>
    </source>
</evidence>
<feature type="domain" description="RNA polymerase Rpb2" evidence="12">
    <location>
        <begin position="213"/>
        <end position="380"/>
    </location>
</feature>
<dbReference type="Pfam" id="PF00562">
    <property type="entry name" value="RNA_pol_Rpb2_6"/>
    <property type="match status" value="1"/>
</dbReference>
<dbReference type="Gene3D" id="3.90.1100.10">
    <property type="match status" value="2"/>
</dbReference>
<dbReference type="EC" id="2.7.7.6" evidence="6 8"/>
<dbReference type="RefSeq" id="WP_004428120.1">
    <property type="nucleotide sequence ID" value="NZ_AORK01000013.1"/>
</dbReference>
<keyword evidence="1 6" id="KW-0240">DNA-directed RNA polymerase</keyword>
<feature type="domain" description="RNA polymerase Rpb2" evidence="11">
    <location>
        <begin position="1147"/>
        <end position="1221"/>
    </location>
</feature>
<evidence type="ECO:0000256" key="3">
    <source>
        <dbReference type="ARBA" id="ARBA00022695"/>
    </source>
</evidence>
<sequence>MDYKIQQINRGVKRRNYAKVSGNLSLPNLIEVQTETFNWFKQQGIQEVLDEFFPILSMDGTSVLTLENWGFKEPRISVRKAKEESKIYDAPIYANLKLSVNRTEEIQKDFEGFDEKDIKKSLTIWLKNRTDSNQVAFKQSAGDSYFFEVTIKKAEKPDLIQIDIIENKASSLIANVSIYKSGEVFLGDFPLMTEAGTFIINGSQKVIVSQLVRSPGAYFNKELNRKTGEMIYSGDIIPSRGTWLEFETDSKKTGVDAINPLYVKIDKSRKTTATSLLTALGISSKQILEIFNNDAVINETLQQDTSFGDQQVDWAHQVQEIYKKIRQGETATSEGASKFINGILFDKRKYDLTKAGRFKLQQKLAIKNRIFGRIIAEDIVDANNNILVKKDTEINKSNIKEISDILDTDVMTFDVNYLEEINGSRKVQTLKVYKDNDLKNEVTTLVGITKESVEEFVTVPDIISTISYLLNLKYNIGEIDDIDNLGNRRVRTVGELLQNQFRMGLNRIDKNVKEKLATSDLYKVKTSTIINAKPLTAIIGEFFNLSQLSQFMDQINPLSELTNKRRLTALGPGGLSRDRAGLEVRDVHPSHYGRICPIETPEGPNIGLINNLSTYARVDEYGFITTPYRKVVNGVIQNDQVEYLTADKERKFVIAQSNVKQDENGKILDEMVVSRFNGDDYMARIDEIDYIDVSPKQIVSVATSAIPFLENDDANRALMGANMQRQAVPLIRPESPFVGTGIEFEAARDSGEAVVAKEDGIVKYVDSKMISIQGESGIKTYTLSDFERSNNGTSLTQAPIVKKGDVVKKGEIIADGPSMDQGELAIGQNVVVAFSTYNGYNFEDAIVMSERVVMDDRFTSIHIDEYTIEVRNTKQGLEEVTREVPNVSEQAKKHLDSEGIVAIGTEVKVGDILVGKVTPKGQVQLSPEDKLLHAIFGEKSRNVKDNSLRVPNGGEGIVQSIKRFKAKSASNPDGIDLPADIVEVIKVYIVQKRKIQEGDKMSGRHGNKGIISRILPVEDMPHLEDGTPVDIMLNPQGVPSRMNIGQILEIHLGMAAKKINEKIITPVFEGLNEKELDEIMAEAGMTNYGKVTLIDGKTGEAIDKPIAVGVMYMLKLSHMVDDKIHARNVGPYSLITQQPLGGKAQNGGQRFGEMEVWALEAYGAAHTLREILTIKSDDIKGRSKTYEAIVRSRRVPEPGIPESFNVLSKEIMGLGFNMYMIDEQGDKLSINAYEEEEQLSKLFDDETLEVENLSIDNQDVEKELEDLTYIDEKDILESFGFNEEDEE</sequence>
<organism evidence="16 17">
    <name type="scientific">Mycoplasma yeatsii 13926</name>
    <dbReference type="NCBI Taxonomy" id="1188240"/>
    <lineage>
        <taxon>Bacteria</taxon>
        <taxon>Bacillati</taxon>
        <taxon>Mycoplasmatota</taxon>
        <taxon>Mollicutes</taxon>
        <taxon>Mycoplasmataceae</taxon>
        <taxon>Mycoplasma</taxon>
    </lineage>
</organism>
<evidence type="ECO:0000256" key="1">
    <source>
        <dbReference type="ARBA" id="ARBA00022478"/>
    </source>
</evidence>
<evidence type="ECO:0000259" key="14">
    <source>
        <dbReference type="Pfam" id="PF04565"/>
    </source>
</evidence>
<feature type="domain" description="RNA polymerase Rpb2" evidence="12">
    <location>
        <begin position="449"/>
        <end position="491"/>
    </location>
</feature>
<protein>
    <recommendedName>
        <fullName evidence="6 8">DNA-directed RNA polymerase subunit beta</fullName>
        <shortName evidence="6">RNAP subunit beta</shortName>
        <ecNumber evidence="6 8">2.7.7.6</ecNumber>
    </recommendedName>
    <alternativeName>
        <fullName evidence="6">RNA polymerase subunit beta</fullName>
    </alternativeName>
    <alternativeName>
        <fullName evidence="6">Transcriptase subunit beta</fullName>
    </alternativeName>
</protein>
<dbReference type="NCBIfam" id="TIGR02013">
    <property type="entry name" value="rpoB"/>
    <property type="match status" value="1"/>
</dbReference>
<dbReference type="GO" id="GO:0032549">
    <property type="term" value="F:ribonucleoside binding"/>
    <property type="evidence" value="ECO:0007669"/>
    <property type="project" value="InterPro"/>
</dbReference>
<dbReference type="EMBL" id="AORK01000013">
    <property type="protein sequence ID" value="EOA07334.1"/>
    <property type="molecule type" value="Genomic_DNA"/>
</dbReference>
<evidence type="ECO:0000256" key="5">
    <source>
        <dbReference type="ARBA" id="ARBA00048552"/>
    </source>
</evidence>
<keyword evidence="9" id="KW-0175">Coiled coil</keyword>
<dbReference type="InterPro" id="IPR042107">
    <property type="entry name" value="DNA-dir_RNA_pol_bsu_ext_1_sf"/>
</dbReference>
<dbReference type="InterPro" id="IPR007644">
    <property type="entry name" value="RNA_pol_bsu_protrusion"/>
</dbReference>
<dbReference type="Gene3D" id="2.30.150.10">
    <property type="entry name" value="DNA-directed RNA polymerase, beta subunit, external 1 domain"/>
    <property type="match status" value="1"/>
</dbReference>
<dbReference type="Pfam" id="PF04565">
    <property type="entry name" value="RNA_pol_Rpb2_3"/>
    <property type="match status" value="1"/>
</dbReference>
<dbReference type="InterPro" id="IPR037033">
    <property type="entry name" value="DNA-dir_RNAP_su2_hyb_sf"/>
</dbReference>
<feature type="domain" description="DNA-directed RNA polymerase subunit 2 hybrid-binding" evidence="10">
    <location>
        <begin position="755"/>
        <end position="1145"/>
    </location>
</feature>
<dbReference type="Gene3D" id="3.90.1800.10">
    <property type="entry name" value="RNA polymerase alpha subunit dimerisation domain"/>
    <property type="match status" value="1"/>
</dbReference>
<comment type="subunit">
    <text evidence="6 8">The RNAP catalytic core consists of 2 alpha, 1 beta, 1 beta' and 1 omega subunit. When a sigma factor is associated with the core the holoenzyme is formed, which can initiate transcription.</text>
</comment>
<evidence type="ECO:0000256" key="2">
    <source>
        <dbReference type="ARBA" id="ARBA00022679"/>
    </source>
</evidence>
<comment type="function">
    <text evidence="6 8">DNA-dependent RNA polymerase catalyzes the transcription of DNA into RNA using the four ribonucleoside triphosphates as substrates.</text>
</comment>
<evidence type="ECO:0000259" key="11">
    <source>
        <dbReference type="Pfam" id="PF04560"/>
    </source>
</evidence>
<gene>
    <name evidence="6 16" type="primary">rpoB</name>
    <name evidence="16" type="ORF">MYEA_2980</name>
</gene>
<feature type="domain" description="RNA polymerase Rpb2" evidence="14">
    <location>
        <begin position="550"/>
        <end position="618"/>
    </location>
</feature>
<keyword evidence="4 6" id="KW-0804">Transcription</keyword>
<dbReference type="InterPro" id="IPR014724">
    <property type="entry name" value="RNA_pol_RPB2_OB-fold"/>
</dbReference>
<evidence type="ECO:0000259" key="13">
    <source>
        <dbReference type="Pfam" id="PF04563"/>
    </source>
</evidence>
<dbReference type="Gene3D" id="2.40.270.10">
    <property type="entry name" value="DNA-directed RNA polymerase, subunit 2, domain 6"/>
    <property type="match status" value="2"/>
</dbReference>
<dbReference type="InterPro" id="IPR007120">
    <property type="entry name" value="DNA-dir_RNAP_su2_dom"/>
</dbReference>
<dbReference type="SUPFAM" id="SSF64484">
    <property type="entry name" value="beta and beta-prime subunits of DNA dependent RNA-polymerase"/>
    <property type="match status" value="1"/>
</dbReference>
<dbReference type="PATRIC" id="fig|1188240.3.peg.303"/>
<evidence type="ECO:0000256" key="9">
    <source>
        <dbReference type="SAM" id="Coils"/>
    </source>
</evidence>
<dbReference type="Pfam" id="PF04561">
    <property type="entry name" value="RNA_pol_Rpb2_2"/>
    <property type="match status" value="2"/>
</dbReference>
<dbReference type="Proteomes" id="UP000015348">
    <property type="component" value="Unassembled WGS sequence"/>
</dbReference>
<dbReference type="PANTHER" id="PTHR20856">
    <property type="entry name" value="DNA-DIRECTED RNA POLYMERASE I SUBUNIT 2"/>
    <property type="match status" value="1"/>
</dbReference>
<dbReference type="OrthoDB" id="9803954at2"/>
<comment type="catalytic activity">
    <reaction evidence="5 6 8">
        <text>RNA(n) + a ribonucleoside 5'-triphosphate = RNA(n+1) + diphosphate</text>
        <dbReference type="Rhea" id="RHEA:21248"/>
        <dbReference type="Rhea" id="RHEA-COMP:14527"/>
        <dbReference type="Rhea" id="RHEA-COMP:17342"/>
        <dbReference type="ChEBI" id="CHEBI:33019"/>
        <dbReference type="ChEBI" id="CHEBI:61557"/>
        <dbReference type="ChEBI" id="CHEBI:140395"/>
        <dbReference type="EC" id="2.7.7.6"/>
    </reaction>
</comment>
<dbReference type="eggNOG" id="COG0085">
    <property type="taxonomic scope" value="Bacteria"/>
</dbReference>
<reference evidence="16 17" key="1">
    <citation type="journal article" date="2013" name="Genome Announc.">
        <title>Draft Genome Sequences of Mycoplasma auris and Mycoplasma yeatsii, Two Species of the Ear Canal of Caprinae.</title>
        <authorList>
            <person name="Dordet-Frisoni E."/>
            <person name="Baranowski E."/>
            <person name="Barre A."/>
            <person name="Blanchard A."/>
            <person name="Breton M."/>
            <person name="Couture C."/>
            <person name="Dupuy V."/>
            <person name="Gaurivaud P."/>
            <person name="Jacob D."/>
            <person name="Lemaitre C."/>
            <person name="Manso-Silvan L."/>
            <person name="Nikolski M."/>
            <person name="Nouvel L.X."/>
            <person name="Poumarat F."/>
            <person name="Sirand-Pugnet P."/>
            <person name="Thebault P."/>
            <person name="Theil S."/>
            <person name="Thiaucourt F."/>
            <person name="Citti C."/>
            <person name="Tardy F."/>
        </authorList>
    </citation>
    <scope>NUCLEOTIDE SEQUENCE [LARGE SCALE GENOMIC DNA]</scope>
    <source>
        <strain evidence="16 17">13926</strain>
    </source>
</reference>
<evidence type="ECO:0000313" key="16">
    <source>
        <dbReference type="EMBL" id="EOA07334.1"/>
    </source>
</evidence>
<dbReference type="PROSITE" id="PS01166">
    <property type="entry name" value="RNA_POL_BETA"/>
    <property type="match status" value="1"/>
</dbReference>
<feature type="domain" description="RNA polymerase beta subunit protrusion" evidence="13">
    <location>
        <begin position="195"/>
        <end position="536"/>
    </location>
</feature>
<dbReference type="InterPro" id="IPR037034">
    <property type="entry name" value="RNA_pol_Rpb2_2_sf"/>
</dbReference>
<evidence type="ECO:0000313" key="17">
    <source>
        <dbReference type="Proteomes" id="UP000015348"/>
    </source>
</evidence>
<dbReference type="GO" id="GO:0006351">
    <property type="term" value="P:DNA-templated transcription"/>
    <property type="evidence" value="ECO:0007669"/>
    <property type="project" value="UniProtKB-UniRule"/>
</dbReference>
<proteinExistence type="inferred from homology"/>
<dbReference type="Gene3D" id="3.90.1110.10">
    <property type="entry name" value="RNA polymerase Rpb2, domain 2"/>
    <property type="match status" value="2"/>
</dbReference>
<dbReference type="InterPro" id="IPR007121">
    <property type="entry name" value="RNA_pol_bsu_CS"/>
</dbReference>
<dbReference type="Pfam" id="PF10385">
    <property type="entry name" value="RNA_pol_Rpb2_45"/>
    <property type="match status" value="1"/>
</dbReference>
<feature type="coiled-coil region" evidence="9">
    <location>
        <begin position="1243"/>
        <end position="1270"/>
    </location>
</feature>
<evidence type="ECO:0000259" key="12">
    <source>
        <dbReference type="Pfam" id="PF04561"/>
    </source>
</evidence>
<dbReference type="Pfam" id="PF04563">
    <property type="entry name" value="RNA_pol_Rpb2_1"/>
    <property type="match status" value="1"/>
</dbReference>
<evidence type="ECO:0000259" key="10">
    <source>
        <dbReference type="Pfam" id="PF00562"/>
    </source>
</evidence>
<dbReference type="GO" id="GO:0003899">
    <property type="term" value="F:DNA-directed RNA polymerase activity"/>
    <property type="evidence" value="ECO:0007669"/>
    <property type="project" value="UniProtKB-UniRule"/>
</dbReference>
<evidence type="ECO:0000259" key="15">
    <source>
        <dbReference type="Pfam" id="PF10385"/>
    </source>
</evidence>
<feature type="domain" description="DNA-directed RNA polymerase beta subunit external 1" evidence="15">
    <location>
        <begin position="628"/>
        <end position="694"/>
    </location>
</feature>
<dbReference type="InterPro" id="IPR015712">
    <property type="entry name" value="DNA-dir_RNA_pol_su2"/>
</dbReference>
<dbReference type="Gene3D" id="2.40.50.150">
    <property type="match status" value="1"/>
</dbReference>
<comment type="caution">
    <text evidence="16">The sequence shown here is derived from an EMBL/GenBank/DDBJ whole genome shotgun (WGS) entry which is preliminary data.</text>
</comment>
<accession>S6G8A4</accession>
<dbReference type="InterPro" id="IPR007641">
    <property type="entry name" value="RNA_pol_Rpb2_7"/>
</dbReference>
<keyword evidence="2 6" id="KW-0808">Transferase</keyword>
<dbReference type="GO" id="GO:0003677">
    <property type="term" value="F:DNA binding"/>
    <property type="evidence" value="ECO:0007669"/>
    <property type="project" value="UniProtKB-UniRule"/>
</dbReference>
<keyword evidence="3 6" id="KW-0548">Nucleotidyltransferase</keyword>
<dbReference type="InterPro" id="IPR019462">
    <property type="entry name" value="DNA-dir_RNA_pol_bsu_external_1"/>
</dbReference>
<dbReference type="InterPro" id="IPR007642">
    <property type="entry name" value="RNA_pol_Rpb2_2"/>
</dbReference>
<dbReference type="InterPro" id="IPR007645">
    <property type="entry name" value="RNA_pol_Rpb2_3"/>
</dbReference>
<dbReference type="Pfam" id="PF04560">
    <property type="entry name" value="RNA_pol_Rpb2_7"/>
    <property type="match status" value="1"/>
</dbReference>